<feature type="domain" description="EGF-like" evidence="26">
    <location>
        <begin position="191"/>
        <end position="223"/>
    </location>
</feature>
<keyword evidence="13 24" id="KW-1015">Disulfide bond</keyword>
<feature type="compositionally biased region" description="Polar residues" evidence="25">
    <location>
        <begin position="1"/>
        <end position="10"/>
    </location>
</feature>
<evidence type="ECO:0000256" key="22">
    <source>
        <dbReference type="ARBA" id="ARBA00081437"/>
    </source>
</evidence>
<feature type="disulfide bond" evidence="24">
    <location>
        <begin position="213"/>
        <end position="222"/>
    </location>
</feature>
<dbReference type="AlphaFoldDB" id="A0A212C053"/>
<evidence type="ECO:0000256" key="9">
    <source>
        <dbReference type="ARBA" id="ARBA00022737"/>
    </source>
</evidence>
<feature type="compositionally biased region" description="Pro residues" evidence="25">
    <location>
        <begin position="13"/>
        <end position="22"/>
    </location>
</feature>
<evidence type="ECO:0000256" key="4">
    <source>
        <dbReference type="ARBA" id="ARBA00004324"/>
    </source>
</evidence>
<dbReference type="GO" id="GO:0005856">
    <property type="term" value="C:cytoskeleton"/>
    <property type="evidence" value="ECO:0007669"/>
    <property type="project" value="UniProtKB-SubCell"/>
</dbReference>
<evidence type="ECO:0000256" key="13">
    <source>
        <dbReference type="ARBA" id="ARBA00023157"/>
    </source>
</evidence>
<evidence type="ECO:0000256" key="7">
    <source>
        <dbReference type="ARBA" id="ARBA00022536"/>
    </source>
</evidence>
<dbReference type="InterPro" id="IPR051216">
    <property type="entry name" value="Teneurin"/>
</dbReference>
<dbReference type="InterPro" id="IPR009471">
    <property type="entry name" value="Ten_N"/>
</dbReference>
<dbReference type="Pfam" id="PF06484">
    <property type="entry name" value="Ten_N"/>
    <property type="match status" value="1"/>
</dbReference>
<evidence type="ECO:0000256" key="20">
    <source>
        <dbReference type="ARBA" id="ARBA00068164"/>
    </source>
</evidence>
<comment type="caution">
    <text evidence="24">Lacks conserved residue(s) required for the propagation of feature annotation.</text>
</comment>
<keyword evidence="29" id="KW-1185">Reference proteome</keyword>
<dbReference type="PROSITE" id="PS50026">
    <property type="entry name" value="EGF_3"/>
    <property type="match status" value="2"/>
</dbReference>
<evidence type="ECO:0000256" key="24">
    <source>
        <dbReference type="PROSITE-ProRule" id="PRU00076"/>
    </source>
</evidence>
<keyword evidence="10" id="KW-1133">Transmembrane helix</keyword>
<evidence type="ECO:0000313" key="28">
    <source>
        <dbReference type="EMBL" id="OWJ99399.1"/>
    </source>
</evidence>
<feature type="domain" description="EGF-like" evidence="26">
    <location>
        <begin position="257"/>
        <end position="290"/>
    </location>
</feature>
<keyword evidence="7 24" id="KW-0245">EGF-like domain</keyword>
<keyword evidence="6" id="KW-1003">Cell membrane</keyword>
<dbReference type="InterPro" id="IPR011042">
    <property type="entry name" value="6-blade_b-propeller_TolB-like"/>
</dbReference>
<dbReference type="GO" id="GO:0042803">
    <property type="term" value="F:protein homodimerization activity"/>
    <property type="evidence" value="ECO:0007669"/>
    <property type="project" value="TreeGrafter"/>
</dbReference>
<feature type="domain" description="Teneurin N-terminal" evidence="27">
    <location>
        <begin position="1"/>
        <end position="139"/>
    </location>
</feature>
<dbReference type="Pfam" id="PF25021">
    <property type="entry name" value="TEN_NHL"/>
    <property type="match status" value="1"/>
</dbReference>
<comment type="caution">
    <text evidence="28">The sequence shown here is derived from an EMBL/GenBank/DDBJ whole genome shotgun (WGS) entry which is preliminary data.</text>
</comment>
<evidence type="ECO:0000256" key="16">
    <source>
        <dbReference type="ARBA" id="ARBA00023320"/>
    </source>
</evidence>
<evidence type="ECO:0000256" key="6">
    <source>
        <dbReference type="ARBA" id="ARBA00022475"/>
    </source>
</evidence>
<feature type="non-terminal residue" evidence="28">
    <location>
        <position position="523"/>
    </location>
</feature>
<evidence type="ECO:0000256" key="1">
    <source>
        <dbReference type="ARBA" id="ARBA00004109"/>
    </source>
</evidence>
<dbReference type="GO" id="GO:0007157">
    <property type="term" value="P:heterophilic cell-cell adhesion via plasma membrane cell adhesion molecules"/>
    <property type="evidence" value="ECO:0007669"/>
    <property type="project" value="TreeGrafter"/>
</dbReference>
<keyword evidence="14" id="KW-0325">Glycoprotein</keyword>
<keyword evidence="8" id="KW-0812">Transmembrane</keyword>
<evidence type="ECO:0000256" key="21">
    <source>
        <dbReference type="ARBA" id="ARBA00077043"/>
    </source>
</evidence>
<evidence type="ECO:0000256" key="3">
    <source>
        <dbReference type="ARBA" id="ARBA00004245"/>
    </source>
</evidence>
<evidence type="ECO:0000256" key="5">
    <source>
        <dbReference type="ARBA" id="ARBA00009385"/>
    </source>
</evidence>
<evidence type="ECO:0000259" key="26">
    <source>
        <dbReference type="PROSITE" id="PS50026"/>
    </source>
</evidence>
<dbReference type="Pfam" id="PF25024">
    <property type="entry name" value="EGF_TEN"/>
    <property type="match status" value="1"/>
</dbReference>
<organism evidence="28 29">
    <name type="scientific">Cervus elaphus hippelaphus</name>
    <name type="common">European red deer</name>
    <dbReference type="NCBI Taxonomy" id="46360"/>
    <lineage>
        <taxon>Eukaryota</taxon>
        <taxon>Metazoa</taxon>
        <taxon>Chordata</taxon>
        <taxon>Craniata</taxon>
        <taxon>Vertebrata</taxon>
        <taxon>Euteleostomi</taxon>
        <taxon>Mammalia</taxon>
        <taxon>Eutheria</taxon>
        <taxon>Laurasiatheria</taxon>
        <taxon>Artiodactyla</taxon>
        <taxon>Ruminantia</taxon>
        <taxon>Pecora</taxon>
        <taxon>Cervidae</taxon>
        <taxon>Cervinae</taxon>
        <taxon>Cervus</taxon>
    </lineage>
</organism>
<protein>
    <recommendedName>
        <fullName evidence="20">Teneurin-1</fullName>
    </recommendedName>
    <alternativeName>
        <fullName evidence="22">Protein Odd Oz/ten-m homolog 1</fullName>
    </alternativeName>
    <alternativeName>
        <fullName evidence="21">Tenascin-M1</fullName>
    </alternativeName>
    <alternativeName>
        <fullName evidence="23">Teneurin transmembrane protein 1</fullName>
    </alternativeName>
</protein>
<evidence type="ECO:0000259" key="27">
    <source>
        <dbReference type="PROSITE" id="PS51361"/>
    </source>
</evidence>
<keyword evidence="11" id="KW-0346">Stress response</keyword>
<dbReference type="GO" id="GO:0048666">
    <property type="term" value="P:neuron development"/>
    <property type="evidence" value="ECO:0007669"/>
    <property type="project" value="TreeGrafter"/>
</dbReference>
<dbReference type="FunFam" id="2.10.25.10:FF:000021">
    <property type="entry name" value="Teneurin transmembrane protein 2"/>
    <property type="match status" value="1"/>
</dbReference>
<dbReference type="GO" id="GO:0016363">
    <property type="term" value="C:nuclear matrix"/>
    <property type="evidence" value="ECO:0007669"/>
    <property type="project" value="UniProtKB-SubCell"/>
</dbReference>
<dbReference type="InterPro" id="IPR056822">
    <property type="entry name" value="TEN_NHL"/>
</dbReference>
<dbReference type="FunFam" id="2.10.25.10:FF:000013">
    <property type="entry name" value="Teneurin transmembrane protein 4"/>
    <property type="match status" value="1"/>
</dbReference>
<comment type="similarity">
    <text evidence="5">Belongs to the tenascin family. Teneurin subfamily.</text>
</comment>
<dbReference type="SMART" id="SM00181">
    <property type="entry name" value="EGF"/>
    <property type="match status" value="4"/>
</dbReference>
<evidence type="ECO:0000256" key="8">
    <source>
        <dbReference type="ARBA" id="ARBA00022692"/>
    </source>
</evidence>
<dbReference type="PANTHER" id="PTHR11219:SF7">
    <property type="entry name" value="TENEURIN-1"/>
    <property type="match status" value="1"/>
</dbReference>
<dbReference type="PROSITE" id="PS01186">
    <property type="entry name" value="EGF_2"/>
    <property type="match status" value="2"/>
</dbReference>
<evidence type="ECO:0000256" key="17">
    <source>
        <dbReference type="ARBA" id="ARBA00053699"/>
    </source>
</evidence>
<dbReference type="SUPFAM" id="SSF57196">
    <property type="entry name" value="EGF/Laminin"/>
    <property type="match status" value="2"/>
</dbReference>
<sequence length="523" mass="55825">MQSSPHNQFTFRPLPPPPPPPHACTCARKPPPAADSLQRRSMTTRSQPSPAAPAPPTSTQDSVHLHNSWVLNSNIPLETRHFLFKHGSGSSAIFSAASQNYPLTSNTVYSPPPRPLPRSTFSRPAFTFNKPYRCCNWKCTALSASAITVTLALLLAYVIDSCPVLCGGNGEYEKGHCVCRNGWKGPECDVPEEQCIDPTCFGHGTCIMGVCICVPGYKGEICEEEDCLDPMCSGHGICVKGECHCSTGWGGVNCETPLPICQEQCSGHGTFLLDAGTCSCDPKWTGADCSTDLPKNFSPVYKGNPKPRDKHNPGSIKLKSCVPWSVVATESVQGEFANVKKVGLDQRVKNAPVILTVLSMASAKMESVSAALDGRATTAQSMAARGSALETGGVPWIKMVGTVCVKWVGVGQAAMLSWKCFVEITWTMMEPPVIATIMGNGHQRSVACTNCNGPAHNNKLFAPVALASGPDGSITVDRHGFIYFVDGTMIRRIDENAVITTVIGSNGLTSTQPLSCDSGMDIS</sequence>
<keyword evidence="9" id="KW-0677">Repeat</keyword>
<gene>
    <name evidence="28" type="ORF">Celaphus_00009506</name>
</gene>
<evidence type="ECO:0000256" key="10">
    <source>
        <dbReference type="ARBA" id="ARBA00022989"/>
    </source>
</evidence>
<feature type="region of interest" description="Disordered" evidence="25">
    <location>
        <begin position="1"/>
        <end position="62"/>
    </location>
</feature>
<comment type="subcellular location">
    <subcellularLocation>
        <location evidence="2">Cell membrane</location>
        <topology evidence="2">Single-pass membrane protein</topology>
    </subcellularLocation>
    <subcellularLocation>
        <location evidence="3">Cytoplasm</location>
        <location evidence="3">Cytoskeleton</location>
    </subcellularLocation>
    <subcellularLocation>
        <location evidence="1">Nucleus matrix</location>
    </subcellularLocation>
    <subcellularLocation>
        <location evidence="4">Nucleus speckle</location>
    </subcellularLocation>
</comment>
<name>A0A212C053_CEREH</name>
<dbReference type="FunFam" id="2.10.25.10:FF:000016">
    <property type="entry name" value="Teneurin transmembrane protein 2"/>
    <property type="match status" value="1"/>
</dbReference>
<dbReference type="Gene3D" id="2.10.25.10">
    <property type="entry name" value="Laminin"/>
    <property type="match status" value="3"/>
</dbReference>
<evidence type="ECO:0000256" key="18">
    <source>
        <dbReference type="ARBA" id="ARBA00057184"/>
    </source>
</evidence>
<comment type="function">
    <text evidence="18">Induces gene transcription activation.</text>
</comment>
<evidence type="ECO:0000256" key="2">
    <source>
        <dbReference type="ARBA" id="ARBA00004162"/>
    </source>
</evidence>
<comment type="function">
    <text evidence="19">Plays a role in the regulation of neuroplasticity in the limbic system. Mediates a rapid reorganization of actin- and tubulin-based cytoskeleton elements with an increase in dendritic arborization and spine density formation of neurons in the hippocampus and amygdala. Induces BDNF transcription inhibition in neurons. Activates the mitogen-activated protein (MAP) kinase 2 (MEK2) and extracellular signal-regulated kinase (ERK) cascade. Also acts as a bioactive neuroprotective peptide on limbic neurons of the brain and regulates stress-induced behavior: attenuates alkalosis-associated necrotic cell death and the effects of corticotropin-releasing factor (CRF) on c-fos/FOS induction and on the reinstatement of cocaine seeking.</text>
</comment>
<comment type="function">
    <text evidence="17">Involved in neural development, regulating the establishment of proper connectivity within the nervous system. May function as a cellular signal transducer.</text>
</comment>
<evidence type="ECO:0000256" key="25">
    <source>
        <dbReference type="SAM" id="MobiDB-lite"/>
    </source>
</evidence>
<keyword evidence="15" id="KW-0206">Cytoskeleton</keyword>
<evidence type="ECO:0000256" key="15">
    <source>
        <dbReference type="ARBA" id="ARBA00023212"/>
    </source>
</evidence>
<evidence type="ECO:0000256" key="11">
    <source>
        <dbReference type="ARBA" id="ARBA00023016"/>
    </source>
</evidence>
<evidence type="ECO:0000256" key="19">
    <source>
        <dbReference type="ARBA" id="ARBA00058594"/>
    </source>
</evidence>
<dbReference type="Gene3D" id="2.60.120.260">
    <property type="entry name" value="Galactose-binding domain-like"/>
    <property type="match status" value="1"/>
</dbReference>
<dbReference type="Gene3D" id="2.120.10.30">
    <property type="entry name" value="TolB, C-terminal domain"/>
    <property type="match status" value="1"/>
</dbReference>
<dbReference type="FunFam" id="2.10.25.10:FF:000169">
    <property type="entry name" value="teneurin-1 isoform X1"/>
    <property type="match status" value="1"/>
</dbReference>
<keyword evidence="15" id="KW-0963">Cytoplasm</keyword>
<dbReference type="GO" id="GO:0043005">
    <property type="term" value="C:neuron projection"/>
    <property type="evidence" value="ECO:0007669"/>
    <property type="project" value="TreeGrafter"/>
</dbReference>
<dbReference type="PROSITE" id="PS00022">
    <property type="entry name" value="EGF_1"/>
    <property type="match status" value="3"/>
</dbReference>
<dbReference type="GO" id="GO:0005886">
    <property type="term" value="C:plasma membrane"/>
    <property type="evidence" value="ECO:0007669"/>
    <property type="project" value="UniProtKB-SubCell"/>
</dbReference>
<keyword evidence="12" id="KW-0472">Membrane</keyword>
<evidence type="ECO:0000256" key="14">
    <source>
        <dbReference type="ARBA" id="ARBA00023180"/>
    </source>
</evidence>
<dbReference type="PROSITE" id="PS51361">
    <property type="entry name" value="TENEURIN_N"/>
    <property type="match status" value="1"/>
</dbReference>
<dbReference type="Proteomes" id="UP000242450">
    <property type="component" value="Chromosome X"/>
</dbReference>
<reference evidence="28 29" key="1">
    <citation type="journal article" date="2018" name="Mol. Genet. Genomics">
        <title>The red deer Cervus elaphus genome CerEla1.0: sequencing, annotating, genes, and chromosomes.</title>
        <authorList>
            <person name="Bana N.A."/>
            <person name="Nyiri A."/>
            <person name="Nagy J."/>
            <person name="Frank K."/>
            <person name="Nagy T."/>
            <person name="Steger V."/>
            <person name="Schiller M."/>
            <person name="Lakatos P."/>
            <person name="Sugar L."/>
            <person name="Horn P."/>
            <person name="Barta E."/>
            <person name="Orosz L."/>
        </authorList>
    </citation>
    <scope>NUCLEOTIDE SEQUENCE [LARGE SCALE GENOMIC DNA]</scope>
    <source>
        <strain evidence="28">Hungarian</strain>
    </source>
</reference>
<dbReference type="InterPro" id="IPR000742">
    <property type="entry name" value="EGF"/>
</dbReference>
<dbReference type="GO" id="GO:0050839">
    <property type="term" value="F:cell adhesion molecule binding"/>
    <property type="evidence" value="ECO:0007669"/>
    <property type="project" value="TreeGrafter"/>
</dbReference>
<accession>A0A212C053</accession>
<dbReference type="PANTHER" id="PTHR11219">
    <property type="entry name" value="TENEURIN AND N-ACETYLGLUCOSAMINE-1-PHOSPHODIESTER ALPHA-N-ACETYLGLUCOSAMINIDASE"/>
    <property type="match status" value="1"/>
</dbReference>
<evidence type="ECO:0000256" key="23">
    <source>
        <dbReference type="ARBA" id="ARBA00083965"/>
    </source>
</evidence>
<proteinExistence type="inferred from homology"/>
<dbReference type="OrthoDB" id="9932339at2759"/>
<dbReference type="EMBL" id="MKHE01000034">
    <property type="protein sequence ID" value="OWJ99399.1"/>
    <property type="molecule type" value="Genomic_DNA"/>
</dbReference>
<evidence type="ECO:0000256" key="12">
    <source>
        <dbReference type="ARBA" id="ARBA00023136"/>
    </source>
</evidence>
<dbReference type="GO" id="GO:0046982">
    <property type="term" value="F:protein heterodimerization activity"/>
    <property type="evidence" value="ECO:0007669"/>
    <property type="project" value="TreeGrafter"/>
</dbReference>
<feature type="disulfide bond" evidence="24">
    <location>
        <begin position="280"/>
        <end position="289"/>
    </location>
</feature>
<keyword evidence="16" id="KW-0527">Neuropeptide</keyword>
<dbReference type="GO" id="GO:0016607">
    <property type="term" value="C:nuclear speck"/>
    <property type="evidence" value="ECO:0007669"/>
    <property type="project" value="UniProtKB-SubCell"/>
</dbReference>
<dbReference type="GO" id="GO:0007218">
    <property type="term" value="P:neuropeptide signaling pathway"/>
    <property type="evidence" value="ECO:0007669"/>
    <property type="project" value="UniProtKB-KW"/>
</dbReference>
<evidence type="ECO:0000313" key="29">
    <source>
        <dbReference type="Proteomes" id="UP000242450"/>
    </source>
</evidence>